<dbReference type="EMBL" id="QBMP01000120">
    <property type="protein sequence ID" value="PZO54104.1"/>
    <property type="molecule type" value="Genomic_DNA"/>
</dbReference>
<sequence length="59" mass="6314">MTNNLALADEEKVSPKPLLPSEQRADIVVPLEPLPALVKHPLLLPSLLGAIGAMFLMLS</sequence>
<dbReference type="Proteomes" id="UP000249794">
    <property type="component" value="Unassembled WGS sequence"/>
</dbReference>
<organism evidence="1 2">
    <name type="scientific">Phormidesmis priestleyi</name>
    <dbReference type="NCBI Taxonomy" id="268141"/>
    <lineage>
        <taxon>Bacteria</taxon>
        <taxon>Bacillati</taxon>
        <taxon>Cyanobacteriota</taxon>
        <taxon>Cyanophyceae</taxon>
        <taxon>Leptolyngbyales</taxon>
        <taxon>Leptolyngbyaceae</taxon>
        <taxon>Phormidesmis</taxon>
    </lineage>
</organism>
<evidence type="ECO:0000313" key="1">
    <source>
        <dbReference type="EMBL" id="PZO54104.1"/>
    </source>
</evidence>
<evidence type="ECO:0000313" key="2">
    <source>
        <dbReference type="Proteomes" id="UP000249794"/>
    </source>
</evidence>
<reference evidence="1 2" key="2">
    <citation type="submission" date="2018-06" db="EMBL/GenBank/DDBJ databases">
        <title>Metagenomic assembly of (sub)arctic Cyanobacteria and their associated microbiome from non-axenic cultures.</title>
        <authorList>
            <person name="Baurain D."/>
        </authorList>
    </citation>
    <scope>NUCLEOTIDE SEQUENCE [LARGE SCALE GENOMIC DNA]</scope>
    <source>
        <strain evidence="1">ULC027bin1</strain>
    </source>
</reference>
<name>A0A2W4XAF7_9CYAN</name>
<comment type="caution">
    <text evidence="1">The sequence shown here is derived from an EMBL/GenBank/DDBJ whole genome shotgun (WGS) entry which is preliminary data.</text>
</comment>
<protein>
    <submittedName>
        <fullName evidence="1">Uncharacterized protein</fullName>
    </submittedName>
</protein>
<gene>
    <name evidence="1" type="ORF">DCF15_12110</name>
</gene>
<accession>A0A2W4XAF7</accession>
<reference evidence="2" key="1">
    <citation type="submission" date="2018-04" db="EMBL/GenBank/DDBJ databases">
        <authorList>
            <person name="Cornet L."/>
        </authorList>
    </citation>
    <scope>NUCLEOTIDE SEQUENCE [LARGE SCALE GENOMIC DNA]</scope>
</reference>
<dbReference type="AlphaFoldDB" id="A0A2W4XAF7"/>
<proteinExistence type="predicted"/>